<comment type="similarity">
    <text evidence="2">Belongs to the MSOX/MTOX family.</text>
</comment>
<dbReference type="Proteomes" id="UP001331761">
    <property type="component" value="Unassembled WGS sequence"/>
</dbReference>
<dbReference type="SUPFAM" id="SSF51905">
    <property type="entry name" value="FAD/NAD(P)-binding domain"/>
    <property type="match status" value="1"/>
</dbReference>
<evidence type="ECO:0000256" key="3">
    <source>
        <dbReference type="ARBA" id="ARBA00022630"/>
    </source>
</evidence>
<gene>
    <name evidence="7" type="ORF">GCK32_022038</name>
</gene>
<dbReference type="PROSITE" id="PS51257">
    <property type="entry name" value="PROKAR_LIPOPROTEIN"/>
    <property type="match status" value="1"/>
</dbReference>
<dbReference type="GO" id="GO:0033514">
    <property type="term" value="P:L-lysine catabolic process to acetyl-CoA via L-pipecolate"/>
    <property type="evidence" value="ECO:0007669"/>
    <property type="project" value="TreeGrafter"/>
</dbReference>
<dbReference type="InterPro" id="IPR036188">
    <property type="entry name" value="FAD/NAD-bd_sf"/>
</dbReference>
<sequence>MDIKGSFDVIVVGAGIFGSCTAYHCQKLGLKTLLLEQYGLGHSNGSSHGLSRIIRYAHTESEYVPLVTEAYRQIEELEKHTGEKLWR</sequence>
<dbReference type="GO" id="GO:0050031">
    <property type="term" value="F:L-pipecolate oxidase activity"/>
    <property type="evidence" value="ECO:0007669"/>
    <property type="project" value="TreeGrafter"/>
</dbReference>
<keyword evidence="5" id="KW-0560">Oxidoreductase</keyword>
<feature type="domain" description="FAD dependent oxidoreductase" evidence="6">
    <location>
        <begin position="8"/>
        <end position="84"/>
    </location>
</feature>
<keyword evidence="8" id="KW-1185">Reference proteome</keyword>
<dbReference type="GO" id="GO:0008115">
    <property type="term" value="F:sarcosine oxidase activity"/>
    <property type="evidence" value="ECO:0007669"/>
    <property type="project" value="TreeGrafter"/>
</dbReference>
<evidence type="ECO:0000259" key="6">
    <source>
        <dbReference type="Pfam" id="PF01266"/>
    </source>
</evidence>
<evidence type="ECO:0000256" key="5">
    <source>
        <dbReference type="ARBA" id="ARBA00023002"/>
    </source>
</evidence>
<dbReference type="PANTHER" id="PTHR10961:SF46">
    <property type="entry name" value="PEROXISOMAL SARCOSINE OXIDASE"/>
    <property type="match status" value="1"/>
</dbReference>
<dbReference type="GO" id="GO:0050660">
    <property type="term" value="F:flavin adenine dinucleotide binding"/>
    <property type="evidence" value="ECO:0007669"/>
    <property type="project" value="InterPro"/>
</dbReference>
<evidence type="ECO:0000256" key="2">
    <source>
        <dbReference type="ARBA" id="ARBA00010989"/>
    </source>
</evidence>
<organism evidence="7 8">
    <name type="scientific">Trichostrongylus colubriformis</name>
    <name type="common">Black scour worm</name>
    <dbReference type="NCBI Taxonomy" id="6319"/>
    <lineage>
        <taxon>Eukaryota</taxon>
        <taxon>Metazoa</taxon>
        <taxon>Ecdysozoa</taxon>
        <taxon>Nematoda</taxon>
        <taxon>Chromadorea</taxon>
        <taxon>Rhabditida</taxon>
        <taxon>Rhabditina</taxon>
        <taxon>Rhabditomorpha</taxon>
        <taxon>Strongyloidea</taxon>
        <taxon>Trichostrongylidae</taxon>
        <taxon>Trichostrongylus</taxon>
    </lineage>
</organism>
<evidence type="ECO:0000256" key="4">
    <source>
        <dbReference type="ARBA" id="ARBA00022827"/>
    </source>
</evidence>
<dbReference type="EMBL" id="WIXE01013862">
    <property type="protein sequence ID" value="KAK5974738.1"/>
    <property type="molecule type" value="Genomic_DNA"/>
</dbReference>
<comment type="caution">
    <text evidence="7">The sequence shown here is derived from an EMBL/GenBank/DDBJ whole genome shotgun (WGS) entry which is preliminary data.</text>
</comment>
<accession>A0AAN8G1K8</accession>
<dbReference type="PANTHER" id="PTHR10961">
    <property type="entry name" value="PEROXISOMAL SARCOSINE OXIDASE"/>
    <property type="match status" value="1"/>
</dbReference>
<proteinExistence type="inferred from homology"/>
<evidence type="ECO:0000256" key="1">
    <source>
        <dbReference type="ARBA" id="ARBA00001974"/>
    </source>
</evidence>
<dbReference type="Gene3D" id="3.30.9.10">
    <property type="entry name" value="D-Amino Acid Oxidase, subunit A, domain 2"/>
    <property type="match status" value="1"/>
</dbReference>
<evidence type="ECO:0000313" key="8">
    <source>
        <dbReference type="Proteomes" id="UP001331761"/>
    </source>
</evidence>
<comment type="cofactor">
    <cofactor evidence="1">
        <name>FAD</name>
        <dbReference type="ChEBI" id="CHEBI:57692"/>
    </cofactor>
</comment>
<protein>
    <submittedName>
        <fullName evidence="7">DAO domain-containing protein</fullName>
    </submittedName>
</protein>
<dbReference type="Gene3D" id="3.50.50.60">
    <property type="entry name" value="FAD/NAD(P)-binding domain"/>
    <property type="match status" value="1"/>
</dbReference>
<dbReference type="AlphaFoldDB" id="A0AAN8G1K8"/>
<reference evidence="7 8" key="1">
    <citation type="submission" date="2019-10" db="EMBL/GenBank/DDBJ databases">
        <title>Assembly and Annotation for the nematode Trichostrongylus colubriformis.</title>
        <authorList>
            <person name="Martin J."/>
        </authorList>
    </citation>
    <scope>NUCLEOTIDE SEQUENCE [LARGE SCALE GENOMIC DNA]</scope>
    <source>
        <strain evidence="7">G859</strain>
        <tissue evidence="7">Whole worm</tissue>
    </source>
</reference>
<keyword evidence="4" id="KW-0274">FAD</keyword>
<evidence type="ECO:0000313" key="7">
    <source>
        <dbReference type="EMBL" id="KAK5974738.1"/>
    </source>
</evidence>
<dbReference type="InterPro" id="IPR006076">
    <property type="entry name" value="FAD-dep_OxRdtase"/>
</dbReference>
<keyword evidence="3" id="KW-0285">Flavoprotein</keyword>
<dbReference type="Pfam" id="PF01266">
    <property type="entry name" value="DAO"/>
    <property type="match status" value="1"/>
</dbReference>
<dbReference type="GO" id="GO:0005777">
    <property type="term" value="C:peroxisome"/>
    <property type="evidence" value="ECO:0007669"/>
    <property type="project" value="TreeGrafter"/>
</dbReference>
<name>A0AAN8G1K8_TRICO</name>
<dbReference type="InterPro" id="IPR045170">
    <property type="entry name" value="MTOX"/>
</dbReference>